<reference evidence="1 2" key="1">
    <citation type="submission" date="2020-08" db="EMBL/GenBank/DDBJ databases">
        <authorList>
            <person name="Koutsovoulos G."/>
            <person name="Danchin GJ E."/>
        </authorList>
    </citation>
    <scope>NUCLEOTIDE SEQUENCE [LARGE SCALE GENOMIC DNA]</scope>
</reference>
<evidence type="ECO:0000313" key="2">
    <source>
        <dbReference type="Proteomes" id="UP000580250"/>
    </source>
</evidence>
<evidence type="ECO:0000313" key="1">
    <source>
        <dbReference type="EMBL" id="CAD2184800.1"/>
    </source>
</evidence>
<sequence>MNIFWLTKRRSQQLNKLRKNCCFYWCWCCWCPCFSRCYKDKSSHELRKKF</sequence>
<organism evidence="1 2">
    <name type="scientific">Meloidogyne enterolobii</name>
    <name type="common">Root-knot nematode worm</name>
    <name type="synonym">Meloidogyne mayaguensis</name>
    <dbReference type="NCBI Taxonomy" id="390850"/>
    <lineage>
        <taxon>Eukaryota</taxon>
        <taxon>Metazoa</taxon>
        <taxon>Ecdysozoa</taxon>
        <taxon>Nematoda</taxon>
        <taxon>Chromadorea</taxon>
        <taxon>Rhabditida</taxon>
        <taxon>Tylenchina</taxon>
        <taxon>Tylenchomorpha</taxon>
        <taxon>Tylenchoidea</taxon>
        <taxon>Meloidogynidae</taxon>
        <taxon>Meloidogyninae</taxon>
        <taxon>Meloidogyne</taxon>
    </lineage>
</organism>
<protein>
    <submittedName>
        <fullName evidence="1">Uncharacterized protein</fullName>
    </submittedName>
</protein>
<dbReference type="AlphaFoldDB" id="A0A6V7WCS9"/>
<comment type="caution">
    <text evidence="1">The sequence shown here is derived from an EMBL/GenBank/DDBJ whole genome shotgun (WGS) entry which is preliminary data.</text>
</comment>
<dbReference type="EMBL" id="CAJEWN010000516">
    <property type="protein sequence ID" value="CAD2184800.1"/>
    <property type="molecule type" value="Genomic_DNA"/>
</dbReference>
<name>A0A6V7WCS9_MELEN</name>
<accession>A0A6V7WCS9</accession>
<proteinExistence type="predicted"/>
<gene>
    <name evidence="1" type="ORF">MENT_LOCUS37178</name>
</gene>
<dbReference type="Proteomes" id="UP000580250">
    <property type="component" value="Unassembled WGS sequence"/>
</dbReference>